<keyword evidence="2" id="KW-0862">Zinc</keyword>
<reference evidence="3 4" key="1">
    <citation type="journal article" date="2021" name="Elife">
        <title>Chloroplast acquisition without the gene transfer in kleptoplastic sea slugs, Plakobranchus ocellatus.</title>
        <authorList>
            <person name="Maeda T."/>
            <person name="Takahashi S."/>
            <person name="Yoshida T."/>
            <person name="Shimamura S."/>
            <person name="Takaki Y."/>
            <person name="Nagai Y."/>
            <person name="Toyoda A."/>
            <person name="Suzuki Y."/>
            <person name="Arimoto A."/>
            <person name="Ishii H."/>
            <person name="Satoh N."/>
            <person name="Nishiyama T."/>
            <person name="Hasebe M."/>
            <person name="Maruyama T."/>
            <person name="Minagawa J."/>
            <person name="Obokata J."/>
            <person name="Shigenobu S."/>
        </authorList>
    </citation>
    <scope>NUCLEOTIDE SEQUENCE [LARGE SCALE GENOMIC DNA]</scope>
</reference>
<dbReference type="EMBL" id="BMAT01000221">
    <property type="protein sequence ID" value="GFR62046.1"/>
    <property type="molecule type" value="Genomic_DNA"/>
</dbReference>
<name>A0AAV4EPB4_9GAST</name>
<evidence type="ECO:0000256" key="2">
    <source>
        <dbReference type="PIRSR" id="PIRSR607822-1"/>
    </source>
</evidence>
<evidence type="ECO:0000313" key="3">
    <source>
        <dbReference type="EMBL" id="GFR62046.1"/>
    </source>
</evidence>
<feature type="binding site" evidence="2">
    <location>
        <position position="332"/>
    </location>
    <ligand>
        <name>Zn(2+)</name>
        <dbReference type="ChEBI" id="CHEBI:29105"/>
    </ligand>
</feature>
<dbReference type="PANTHER" id="PTHR12736:SF7">
    <property type="entry name" value="LANC-LIKE PROTEIN 3"/>
    <property type="match status" value="1"/>
</dbReference>
<keyword evidence="4" id="KW-1185">Reference proteome</keyword>
<dbReference type="SUPFAM" id="SSF158745">
    <property type="entry name" value="LanC-like"/>
    <property type="match status" value="1"/>
</dbReference>
<dbReference type="PRINTS" id="PR01951">
    <property type="entry name" value="LANCEUKARYTE"/>
</dbReference>
<comment type="similarity">
    <text evidence="1">Belongs to the LanC-like protein family.</text>
</comment>
<dbReference type="PANTHER" id="PTHR12736">
    <property type="entry name" value="LANC-LIKE PROTEIN"/>
    <property type="match status" value="1"/>
</dbReference>
<dbReference type="InterPro" id="IPR020464">
    <property type="entry name" value="LanC-like_prot_euk"/>
</dbReference>
<dbReference type="AlphaFoldDB" id="A0AAV4EPB4"/>
<dbReference type="Gene3D" id="1.50.10.10">
    <property type="match status" value="1"/>
</dbReference>
<organism evidence="3 4">
    <name type="scientific">Elysia marginata</name>
    <dbReference type="NCBI Taxonomy" id="1093978"/>
    <lineage>
        <taxon>Eukaryota</taxon>
        <taxon>Metazoa</taxon>
        <taxon>Spiralia</taxon>
        <taxon>Lophotrochozoa</taxon>
        <taxon>Mollusca</taxon>
        <taxon>Gastropoda</taxon>
        <taxon>Heterobranchia</taxon>
        <taxon>Euthyneura</taxon>
        <taxon>Panpulmonata</taxon>
        <taxon>Sacoglossa</taxon>
        <taxon>Placobranchoidea</taxon>
        <taxon>Plakobranchidae</taxon>
        <taxon>Elysia</taxon>
    </lineage>
</organism>
<dbReference type="InterPro" id="IPR007822">
    <property type="entry name" value="LANC-like"/>
</dbReference>
<comment type="caution">
    <text evidence="3">The sequence shown here is derived from an EMBL/GenBank/DDBJ whole genome shotgun (WGS) entry which is preliminary data.</text>
</comment>
<feature type="binding site" evidence="2">
    <location>
        <position position="333"/>
    </location>
    <ligand>
        <name>Zn(2+)</name>
        <dbReference type="ChEBI" id="CHEBI:29105"/>
    </ligand>
</feature>
<accession>A0AAV4EPB4</accession>
<sequence length="411" mass="46159">MGDRFFTNELIDYSQDAEVLIDTEWWHDQILKNVKTITDALQSRVSADGGLYIGSAGIAYMLYYVSLYKPFDEQKANFTQLAESILIKDAAYIEKQYSKTPYSVSFLVGPTGLYALGALLGKLTQKQEMVQENVQKFRDVAIEINKPNVAEQGFDELFAGRSGFLCGALAMEKRIGTKVLDENVINDICKAMMASGVDYSKTHNSKSPLMYAYYNSEYLGAAHGLSSILQMFLSFPFFLKSNPQNEQLVRSAVDWLLGTQQPDGNFVSTTNDLISCCADNERVHWCHGAPGVVYLLAKAYLTWQDKRYLQACIRCGDLTWSKGLLKKGSGLCHGVAGSGYVFLLLYRLTNDKKHLHRALQFANFILSEEFQKGAEAQDYPFSLYEGLAGAVCFMLDCLQPERAEFPFFNIF</sequence>
<dbReference type="GO" id="GO:0031179">
    <property type="term" value="P:peptide modification"/>
    <property type="evidence" value="ECO:0007669"/>
    <property type="project" value="InterPro"/>
</dbReference>
<proteinExistence type="inferred from homology"/>
<dbReference type="SMART" id="SM01260">
    <property type="entry name" value="LANC_like"/>
    <property type="match status" value="1"/>
</dbReference>
<dbReference type="PRINTS" id="PR01950">
    <property type="entry name" value="LANCSUPER"/>
</dbReference>
<evidence type="ECO:0000313" key="4">
    <source>
        <dbReference type="Proteomes" id="UP000762676"/>
    </source>
</evidence>
<dbReference type="Pfam" id="PF05147">
    <property type="entry name" value="LANC_like"/>
    <property type="match status" value="1"/>
</dbReference>
<dbReference type="GO" id="GO:0046872">
    <property type="term" value="F:metal ion binding"/>
    <property type="evidence" value="ECO:0007669"/>
    <property type="project" value="UniProtKB-KW"/>
</dbReference>
<dbReference type="FunFam" id="1.50.10.10:FF:000012">
    <property type="entry name" value="LanC-like protein 3"/>
    <property type="match status" value="1"/>
</dbReference>
<protein>
    <submittedName>
        <fullName evidence="3">LanC-like protein 3</fullName>
    </submittedName>
</protein>
<dbReference type="CDD" id="cd04794">
    <property type="entry name" value="euk_LANCL"/>
    <property type="match status" value="1"/>
</dbReference>
<dbReference type="GO" id="GO:0005886">
    <property type="term" value="C:plasma membrane"/>
    <property type="evidence" value="ECO:0007669"/>
    <property type="project" value="TreeGrafter"/>
</dbReference>
<feature type="binding site" evidence="2">
    <location>
        <position position="286"/>
    </location>
    <ligand>
        <name>Zn(2+)</name>
        <dbReference type="ChEBI" id="CHEBI:29105"/>
    </ligand>
</feature>
<dbReference type="InterPro" id="IPR012341">
    <property type="entry name" value="6hp_glycosidase-like_sf"/>
</dbReference>
<dbReference type="Proteomes" id="UP000762676">
    <property type="component" value="Unassembled WGS sequence"/>
</dbReference>
<keyword evidence="2" id="KW-0479">Metal-binding</keyword>
<gene>
    <name evidence="3" type="ORF">ElyMa_000120500</name>
</gene>
<evidence type="ECO:0000256" key="1">
    <source>
        <dbReference type="ARBA" id="ARBA00007179"/>
    </source>
</evidence>
<dbReference type="GO" id="GO:0005975">
    <property type="term" value="P:carbohydrate metabolic process"/>
    <property type="evidence" value="ECO:0007669"/>
    <property type="project" value="InterPro"/>
</dbReference>